<sequence>MLGLLLLLQVLASCLCPGHSEVVKSFQGPCTRFFYEKTPPSDGIRPVNAARICQVYKNQYRFATLYDRTNRIPVYSAYIYQPGPGDRHDTWYIEPQLIQQDYHKYMETEDSIIHTYGITPADIGKNQAILQDYIDAQGLDRGHLSPCGHQINEEYKNSTFTLTNIVPQYSKLNQGAWKHYEDTTMHQNTQGCDTTYVITGVVPGEDKVPSQRVNIPSHIWSAACCVKGKKPIKAWGAIAENKRNMNVVTNLKLGKLEEMLTKLYKGTVVTLFKNDCPRQMEKAQEIF</sequence>
<reference evidence="4" key="2">
    <citation type="submission" date="2025-08" db="UniProtKB">
        <authorList>
            <consortium name="Ensembl"/>
        </authorList>
    </citation>
    <scope>IDENTIFICATION</scope>
</reference>
<feature type="chain" id="PRO_5034658399" description="ENDD1 protein" evidence="1">
    <location>
        <begin position="21"/>
        <end position="287"/>
    </location>
</feature>
<dbReference type="GO" id="GO:0016787">
    <property type="term" value="F:hydrolase activity"/>
    <property type="evidence" value="ECO:0007669"/>
    <property type="project" value="InterPro"/>
</dbReference>
<dbReference type="OrthoDB" id="69221at2759"/>
<feature type="domain" description="DNA/RNA non-specific endonuclease/pyrophosphatase/phosphodiesterase" evidence="3">
    <location>
        <begin position="58"/>
        <end position="266"/>
    </location>
</feature>
<dbReference type="Ensembl" id="ENSCUST00005008876.1">
    <property type="protein sequence ID" value="ENSCUSP00005008521.1"/>
    <property type="gene ID" value="ENSCUSG00005005341.1"/>
</dbReference>
<dbReference type="GO" id="GO:0046872">
    <property type="term" value="F:metal ion binding"/>
    <property type="evidence" value="ECO:0007669"/>
    <property type="project" value="InterPro"/>
</dbReference>
<protein>
    <recommendedName>
        <fullName evidence="6">ENDD1 protein</fullName>
    </recommendedName>
</protein>
<gene>
    <name evidence="4" type="primary">LOC116994921</name>
</gene>
<evidence type="ECO:0000313" key="5">
    <source>
        <dbReference type="Proteomes" id="UP000694563"/>
    </source>
</evidence>
<dbReference type="InterPro" id="IPR001604">
    <property type="entry name" value="Endo_G_ENPP1-like_dom"/>
</dbReference>
<dbReference type="PANTHER" id="PTHR21472:SF26">
    <property type="entry name" value="ENDONUCLEASE DOMAIN CONTAINING 1"/>
    <property type="match status" value="1"/>
</dbReference>
<keyword evidence="1" id="KW-0732">Signal</keyword>
<dbReference type="SUPFAM" id="SSF54060">
    <property type="entry name" value="His-Me finger endonucleases"/>
    <property type="match status" value="1"/>
</dbReference>
<proteinExistence type="predicted"/>
<reference evidence="4" key="1">
    <citation type="submission" date="2020-10" db="EMBL/GenBank/DDBJ databases">
        <title>Catharus ustulatus (Swainson's thrush) genome, bCatUst1, primary haplotype v2.</title>
        <authorList>
            <person name="Delmore K."/>
            <person name="Vafadar M."/>
            <person name="Formenti G."/>
            <person name="Chow W."/>
            <person name="Pelan S."/>
            <person name="Howe K."/>
            <person name="Rhie A."/>
            <person name="Mountcastle J."/>
            <person name="Haase B."/>
            <person name="Fedrigo O."/>
            <person name="Jarvis E.D."/>
        </authorList>
    </citation>
    <scope>NUCLEOTIDE SEQUENCE [LARGE SCALE GENOMIC DNA]</scope>
</reference>
<dbReference type="Gene3D" id="3.40.570.10">
    <property type="entry name" value="Extracellular Endonuclease, subunit A"/>
    <property type="match status" value="1"/>
</dbReference>
<dbReference type="AlphaFoldDB" id="A0A8C3U411"/>
<feature type="domain" description="ENPP1-3/EXOG-like endonuclease/phosphodiesterase" evidence="2">
    <location>
        <begin position="59"/>
        <end position="271"/>
    </location>
</feature>
<dbReference type="SMART" id="SM00477">
    <property type="entry name" value="NUC"/>
    <property type="match status" value="1"/>
</dbReference>
<evidence type="ECO:0008006" key="6">
    <source>
        <dbReference type="Google" id="ProtNLM"/>
    </source>
</evidence>
<evidence type="ECO:0000259" key="3">
    <source>
        <dbReference type="SMART" id="SM00892"/>
    </source>
</evidence>
<organism evidence="4 5">
    <name type="scientific">Catharus ustulatus</name>
    <name type="common">Russet-backed thrush</name>
    <name type="synonym">Hylocichla ustulatus</name>
    <dbReference type="NCBI Taxonomy" id="91951"/>
    <lineage>
        <taxon>Eukaryota</taxon>
        <taxon>Metazoa</taxon>
        <taxon>Chordata</taxon>
        <taxon>Craniata</taxon>
        <taxon>Vertebrata</taxon>
        <taxon>Euteleostomi</taxon>
        <taxon>Archelosauria</taxon>
        <taxon>Archosauria</taxon>
        <taxon>Dinosauria</taxon>
        <taxon>Saurischia</taxon>
        <taxon>Theropoda</taxon>
        <taxon>Coelurosauria</taxon>
        <taxon>Aves</taxon>
        <taxon>Neognathae</taxon>
        <taxon>Neoaves</taxon>
        <taxon>Telluraves</taxon>
        <taxon>Australaves</taxon>
        <taxon>Passeriformes</taxon>
        <taxon>Turdidae</taxon>
        <taxon>Catharus</taxon>
    </lineage>
</organism>
<accession>A0A8C3U411</accession>
<evidence type="ECO:0000259" key="2">
    <source>
        <dbReference type="SMART" id="SM00477"/>
    </source>
</evidence>
<dbReference type="Proteomes" id="UP000694563">
    <property type="component" value="Chromosome 4"/>
</dbReference>
<dbReference type="InterPro" id="IPR044925">
    <property type="entry name" value="His-Me_finger_sf"/>
</dbReference>
<dbReference type="Pfam" id="PF01223">
    <property type="entry name" value="Endonuclease_NS"/>
    <property type="match status" value="1"/>
</dbReference>
<name>A0A8C3U411_CATUS</name>
<dbReference type="InterPro" id="IPR039015">
    <property type="entry name" value="ENDOD1"/>
</dbReference>
<keyword evidence="5" id="KW-1185">Reference proteome</keyword>
<dbReference type="PANTHER" id="PTHR21472">
    <property type="entry name" value="ENDONUCLEASE DOMAIN-CONTAINING 1 PROTEIN ENDOD1"/>
    <property type="match status" value="1"/>
</dbReference>
<feature type="signal peptide" evidence="1">
    <location>
        <begin position="1"/>
        <end position="20"/>
    </location>
</feature>
<dbReference type="GO" id="GO:0003676">
    <property type="term" value="F:nucleic acid binding"/>
    <property type="evidence" value="ECO:0007669"/>
    <property type="project" value="InterPro"/>
</dbReference>
<dbReference type="SMART" id="SM00892">
    <property type="entry name" value="Endonuclease_NS"/>
    <property type="match status" value="1"/>
</dbReference>
<evidence type="ECO:0000256" key="1">
    <source>
        <dbReference type="SAM" id="SignalP"/>
    </source>
</evidence>
<reference evidence="4" key="3">
    <citation type="submission" date="2025-09" db="UniProtKB">
        <authorList>
            <consortium name="Ensembl"/>
        </authorList>
    </citation>
    <scope>IDENTIFICATION</scope>
</reference>
<dbReference type="InterPro" id="IPR020821">
    <property type="entry name" value="ENPP1-3/EXOG-like_nuc-like"/>
</dbReference>
<evidence type="ECO:0000313" key="4">
    <source>
        <dbReference type="Ensembl" id="ENSCUSP00005008521.1"/>
    </source>
</evidence>
<dbReference type="InterPro" id="IPR044929">
    <property type="entry name" value="DNA/RNA_non-sp_Endonuclease_sf"/>
</dbReference>